<accession>A0A0F9VWB4</accession>
<feature type="domain" description="Nuclease associated modular" evidence="1">
    <location>
        <begin position="36"/>
        <end position="52"/>
    </location>
</feature>
<dbReference type="Pfam" id="PF07460">
    <property type="entry name" value="NUMOD3"/>
    <property type="match status" value="1"/>
</dbReference>
<evidence type="ECO:0000259" key="1">
    <source>
        <dbReference type="SMART" id="SM00496"/>
    </source>
</evidence>
<feature type="domain" description="Nuclease associated modular" evidence="1">
    <location>
        <begin position="16"/>
        <end position="32"/>
    </location>
</feature>
<gene>
    <name evidence="2" type="ORF">LCGC14_0434850</name>
</gene>
<protein>
    <recommendedName>
        <fullName evidence="1">Nuclease associated modular domain-containing protein</fullName>
    </recommendedName>
</protein>
<dbReference type="AlphaFoldDB" id="A0A0F9VWB4"/>
<evidence type="ECO:0000313" key="2">
    <source>
        <dbReference type="EMBL" id="KKN70038.1"/>
    </source>
</evidence>
<comment type="caution">
    <text evidence="2">The sequence shown here is derived from an EMBL/GenBank/DDBJ whole genome shotgun (WGS) entry which is preliminary data.</text>
</comment>
<dbReference type="GO" id="GO:0003677">
    <property type="term" value="F:DNA binding"/>
    <property type="evidence" value="ECO:0007669"/>
    <property type="project" value="InterPro"/>
</dbReference>
<dbReference type="InterPro" id="IPR003611">
    <property type="entry name" value="NUMOD3"/>
</dbReference>
<name>A0A0F9VWB4_9ZZZZ</name>
<dbReference type="EMBL" id="LAZR01000412">
    <property type="protein sequence ID" value="KKN70038.1"/>
    <property type="molecule type" value="Genomic_DNA"/>
</dbReference>
<organism evidence="2">
    <name type="scientific">marine sediment metagenome</name>
    <dbReference type="NCBI Taxonomy" id="412755"/>
    <lineage>
        <taxon>unclassified sequences</taxon>
        <taxon>metagenomes</taxon>
        <taxon>ecological metagenomes</taxon>
    </lineage>
</organism>
<dbReference type="SMART" id="SM00496">
    <property type="entry name" value="IENR2"/>
    <property type="match status" value="2"/>
</dbReference>
<reference evidence="2" key="1">
    <citation type="journal article" date="2015" name="Nature">
        <title>Complex archaea that bridge the gap between prokaryotes and eukaryotes.</title>
        <authorList>
            <person name="Spang A."/>
            <person name="Saw J.H."/>
            <person name="Jorgensen S.L."/>
            <person name="Zaremba-Niedzwiedzka K."/>
            <person name="Martijn J."/>
            <person name="Lind A.E."/>
            <person name="van Eijk R."/>
            <person name="Schleper C."/>
            <person name="Guy L."/>
            <person name="Ettema T.J."/>
        </authorList>
    </citation>
    <scope>NUCLEOTIDE SEQUENCE</scope>
</reference>
<proteinExistence type="predicted"/>
<dbReference type="SUPFAM" id="SSF64496">
    <property type="entry name" value="DNA-binding domain of intron-encoded endonucleases"/>
    <property type="match status" value="1"/>
</dbReference>
<sequence>MSSGIYNNKGKDNHFYGKKHTLETRLKMCKSHKSVVPKILPQEWKDKISKAMVGHIKRLIIIEGVRKGAINVC</sequence>